<accession>A0A9P6WKT8</accession>
<keyword evidence="5" id="KW-0472">Membrane</keyword>
<comment type="caution">
    <text evidence="6">The sequence shown here is derived from an EMBL/GenBank/DDBJ whole genome shotgun (WGS) entry which is preliminary data.</text>
</comment>
<keyword evidence="4" id="KW-0496">Mitochondrion</keyword>
<dbReference type="Proteomes" id="UP000697127">
    <property type="component" value="Unassembled WGS sequence"/>
</dbReference>
<evidence type="ECO:0000256" key="3">
    <source>
        <dbReference type="ARBA" id="ARBA00022989"/>
    </source>
</evidence>
<protein>
    <submittedName>
        <fullName evidence="6">Nuclear control of ATPase protein 2</fullName>
    </submittedName>
</protein>
<evidence type="ECO:0000256" key="4">
    <source>
        <dbReference type="ARBA" id="ARBA00023128"/>
    </source>
</evidence>
<reference evidence="6" key="1">
    <citation type="submission" date="2020-11" db="EMBL/GenBank/DDBJ databases">
        <title>Kefir isolates.</title>
        <authorList>
            <person name="Marcisauskas S."/>
            <person name="Kim Y."/>
            <person name="Blasche S."/>
        </authorList>
    </citation>
    <scope>NUCLEOTIDE SEQUENCE</scope>
    <source>
        <strain evidence="6">Olga-1</strain>
    </source>
</reference>
<dbReference type="OrthoDB" id="413313at2759"/>
<evidence type="ECO:0000313" key="6">
    <source>
        <dbReference type="EMBL" id="KAG0688857.1"/>
    </source>
</evidence>
<sequence length="689" mass="80624">MSTLTFQTFLSPSTIKELQDRALIALSEIEKQENDTNIPSIKLNELSIVKSSFIDLYQIVKPGINHNALNKATDNSYKQDFSNNTTTINKDFILSSNDINILVNIIDKIKSKNWLQSTDIQIKLLSQIMVLFISIILMLEISKTLINSTLNSLNDINYYDCILSKNYTILLYFIQTLPLNIYSLIKNIENYLIPINIEYNEIPNWIPDFSKEFYKLILGYSKFTYKFIKSNIITFLQSPTSFLIEKRINYSNSLFNKFWNSTFKLPYYYSKFNIEFKRKNLLNLQKDNIFKLGYLLSNPPTIQLKNDNNEINFKISNKIFNLNNDDFLNLIDSNNFNINDLYNAFNLNLPNLKLNLKNKLINNSKPNYFIRNWPIIIPTILLIGSYLASTFKNIKLLINDNKIRNEFFNYLNNLLNYFIETSLSFWNNWIINPINNILKTIRHDNNSEIALMSKQSLNSDLDSLERMTIDYIADSNKDIDIEFIKNSIKNGDMTLIMNNYENDLKNPIKSIIIGDMIRNILIQIQKTKVDGSLALNGVDQILKSQELVFGFVAASPSLFILWNFKNSFIKWYNGNYENSFKNIQNTEIKNLTCKSLGNIEKIIDFMVIKKNKNKNQLENQLENKINYYKIGLLFIELRNLKQLSSKLLSSYVLTEFINDLEELIDNNLDIDYKLLTVQRIWNVYGGYFK</sequence>
<keyword evidence="7" id="KW-1185">Reference proteome</keyword>
<evidence type="ECO:0000256" key="2">
    <source>
        <dbReference type="ARBA" id="ARBA00022692"/>
    </source>
</evidence>
<dbReference type="InterPro" id="IPR013946">
    <property type="entry name" value="NCA2-like"/>
</dbReference>
<keyword evidence="3" id="KW-1133">Transmembrane helix</keyword>
<dbReference type="Pfam" id="PF08637">
    <property type="entry name" value="NCA2"/>
    <property type="match status" value="1"/>
</dbReference>
<comment type="subcellular location">
    <subcellularLocation>
        <location evidence="1">Mitochondrion membrane</location>
        <topology evidence="1">Multi-pass membrane protein</topology>
    </subcellularLocation>
</comment>
<keyword evidence="2" id="KW-0812">Transmembrane</keyword>
<dbReference type="PANTHER" id="PTHR28234:SF1">
    <property type="entry name" value="NUCLEAR CONTROL OF ATPASE PROTEIN 2"/>
    <property type="match status" value="1"/>
</dbReference>
<evidence type="ECO:0000256" key="1">
    <source>
        <dbReference type="ARBA" id="ARBA00004225"/>
    </source>
</evidence>
<name>A0A9P6WKT8_9ASCO</name>
<gene>
    <name evidence="6" type="primary">NCA2</name>
    <name evidence="6" type="ORF">C6P40_000414</name>
</gene>
<dbReference type="AlphaFoldDB" id="A0A9P6WKT8"/>
<dbReference type="PANTHER" id="PTHR28234">
    <property type="entry name" value="NUCLEAR CONTROL OF ATPASE PROTEIN 2"/>
    <property type="match status" value="1"/>
</dbReference>
<evidence type="ECO:0000256" key="5">
    <source>
        <dbReference type="ARBA" id="ARBA00023136"/>
    </source>
</evidence>
<organism evidence="6 7">
    <name type="scientific">Pichia californica</name>
    <dbReference type="NCBI Taxonomy" id="460514"/>
    <lineage>
        <taxon>Eukaryota</taxon>
        <taxon>Fungi</taxon>
        <taxon>Dikarya</taxon>
        <taxon>Ascomycota</taxon>
        <taxon>Saccharomycotina</taxon>
        <taxon>Pichiomycetes</taxon>
        <taxon>Pichiales</taxon>
        <taxon>Pichiaceae</taxon>
        <taxon>Pichia</taxon>
    </lineage>
</organism>
<evidence type="ECO:0000313" key="7">
    <source>
        <dbReference type="Proteomes" id="UP000697127"/>
    </source>
</evidence>
<proteinExistence type="predicted"/>
<dbReference type="EMBL" id="PUHW01000117">
    <property type="protein sequence ID" value="KAG0688857.1"/>
    <property type="molecule type" value="Genomic_DNA"/>
</dbReference>
<dbReference type="GO" id="GO:0005741">
    <property type="term" value="C:mitochondrial outer membrane"/>
    <property type="evidence" value="ECO:0007669"/>
    <property type="project" value="TreeGrafter"/>
</dbReference>